<gene>
    <name evidence="2" type="ORF">GGQ83_002911</name>
</gene>
<dbReference type="EMBL" id="JACIDJ010000005">
    <property type="protein sequence ID" value="MBB3899459.1"/>
    <property type="molecule type" value="Genomic_DNA"/>
</dbReference>
<feature type="transmembrane region" description="Helical" evidence="1">
    <location>
        <begin position="18"/>
        <end position="36"/>
    </location>
</feature>
<evidence type="ECO:0000313" key="2">
    <source>
        <dbReference type="EMBL" id="MBB3899459.1"/>
    </source>
</evidence>
<proteinExistence type="predicted"/>
<sequence length="38" mass="4246">MRFPPNPLDLATGIAPRLIWVGALLALLWGAIFWAMRP</sequence>
<organism evidence="2 3">
    <name type="scientific">Roseococcus suduntuyensis</name>
    <dbReference type="NCBI Taxonomy" id="455361"/>
    <lineage>
        <taxon>Bacteria</taxon>
        <taxon>Pseudomonadati</taxon>
        <taxon>Pseudomonadota</taxon>
        <taxon>Alphaproteobacteria</taxon>
        <taxon>Acetobacterales</taxon>
        <taxon>Roseomonadaceae</taxon>
        <taxon>Roseococcus</taxon>
    </lineage>
</organism>
<keyword evidence="1" id="KW-0812">Transmembrane</keyword>
<dbReference type="Proteomes" id="UP000553193">
    <property type="component" value="Unassembled WGS sequence"/>
</dbReference>
<evidence type="ECO:0000256" key="1">
    <source>
        <dbReference type="SAM" id="Phobius"/>
    </source>
</evidence>
<reference evidence="2 3" key="1">
    <citation type="submission" date="2020-08" db="EMBL/GenBank/DDBJ databases">
        <title>Genomic Encyclopedia of Type Strains, Phase IV (KMG-IV): sequencing the most valuable type-strain genomes for metagenomic binning, comparative biology and taxonomic classification.</title>
        <authorList>
            <person name="Goeker M."/>
        </authorList>
    </citation>
    <scope>NUCLEOTIDE SEQUENCE [LARGE SCALE GENOMIC DNA]</scope>
    <source>
        <strain evidence="2 3">DSM 19979</strain>
    </source>
</reference>
<keyword evidence="1" id="KW-0472">Membrane</keyword>
<name>A0A840ACZ0_9PROT</name>
<evidence type="ECO:0000313" key="3">
    <source>
        <dbReference type="Proteomes" id="UP000553193"/>
    </source>
</evidence>
<keyword evidence="1" id="KW-1133">Transmembrane helix</keyword>
<keyword evidence="3" id="KW-1185">Reference proteome</keyword>
<dbReference type="AlphaFoldDB" id="A0A840ACZ0"/>
<protein>
    <submittedName>
        <fullName evidence="2">Uncharacterized protein</fullName>
    </submittedName>
</protein>
<comment type="caution">
    <text evidence="2">The sequence shown here is derived from an EMBL/GenBank/DDBJ whole genome shotgun (WGS) entry which is preliminary data.</text>
</comment>
<accession>A0A840ACZ0</accession>